<feature type="transmembrane region" description="Helical" evidence="1">
    <location>
        <begin position="198"/>
        <end position="223"/>
    </location>
</feature>
<evidence type="ECO:0000313" key="3">
    <source>
        <dbReference type="Proteomes" id="UP000622017"/>
    </source>
</evidence>
<dbReference type="EMBL" id="JACSCY010000009">
    <property type="protein sequence ID" value="MBC6611829.1"/>
    <property type="molecule type" value="Genomic_DNA"/>
</dbReference>
<keyword evidence="3" id="KW-1185">Reference proteome</keyword>
<proteinExistence type="predicted"/>
<gene>
    <name evidence="2" type="ORF">H8B15_12915</name>
</gene>
<protein>
    <submittedName>
        <fullName evidence="2">Uncharacterized protein</fullName>
    </submittedName>
</protein>
<evidence type="ECO:0000256" key="1">
    <source>
        <dbReference type="SAM" id="Phobius"/>
    </source>
</evidence>
<keyword evidence="1" id="KW-1133">Transmembrane helix</keyword>
<sequence length="232" mass="27549">MYFPRRYRRKLFFPPGLLALAFLLLMGCMWVSRDVRLKPKYVIELNMPPPYPTNDPGINPPPYSLSKDKLERFRKWDNFIVTGNKLQDSISLSFASKIALQYQIDTLQEKGMRIILQPKSKYVSMITILDIMKKSNIKKYWFDIFHSPTTFYAITEKYVPTSITEKSYMFICGTSDHIEIINYSEEAKESFLSRLKQFILPFFISPWRNSLFLLFLIGIVSMWKTMQFRWQP</sequence>
<comment type="caution">
    <text evidence="2">The sequence shown here is derived from an EMBL/GenBank/DDBJ whole genome shotgun (WGS) entry which is preliminary data.</text>
</comment>
<keyword evidence="1" id="KW-0812">Transmembrane</keyword>
<organism evidence="2 3">
    <name type="scientific">Hymenobacter citatus</name>
    <dbReference type="NCBI Taxonomy" id="2763506"/>
    <lineage>
        <taxon>Bacteria</taxon>
        <taxon>Pseudomonadati</taxon>
        <taxon>Bacteroidota</taxon>
        <taxon>Cytophagia</taxon>
        <taxon>Cytophagales</taxon>
        <taxon>Hymenobacteraceae</taxon>
        <taxon>Hymenobacter</taxon>
    </lineage>
</organism>
<reference evidence="2 3" key="1">
    <citation type="submission" date="2020-08" db="EMBL/GenBank/DDBJ databases">
        <title>Hymenobacter sp.</title>
        <authorList>
            <person name="Kim M.K."/>
        </authorList>
    </citation>
    <scope>NUCLEOTIDE SEQUENCE [LARGE SCALE GENOMIC DNA]</scope>
    <source>
        <strain evidence="2 3">BT507</strain>
    </source>
</reference>
<accession>A0ABR7ML66</accession>
<evidence type="ECO:0000313" key="2">
    <source>
        <dbReference type="EMBL" id="MBC6611829.1"/>
    </source>
</evidence>
<name>A0ABR7ML66_9BACT</name>
<dbReference type="RefSeq" id="WP_187320098.1">
    <property type="nucleotide sequence ID" value="NZ_JACSCY010000009.1"/>
</dbReference>
<dbReference type="PROSITE" id="PS51257">
    <property type="entry name" value="PROKAR_LIPOPROTEIN"/>
    <property type="match status" value="1"/>
</dbReference>
<keyword evidence="1" id="KW-0472">Membrane</keyword>
<dbReference type="Proteomes" id="UP000622017">
    <property type="component" value="Unassembled WGS sequence"/>
</dbReference>
<feature type="transmembrane region" description="Helical" evidence="1">
    <location>
        <begin position="12"/>
        <end position="31"/>
    </location>
</feature>